<dbReference type="AlphaFoldDB" id="A0A4R1AU41"/>
<comment type="caution">
    <text evidence="1">The sequence shown here is derived from an EMBL/GenBank/DDBJ whole genome shotgun (WGS) entry which is preliminary data.</text>
</comment>
<dbReference type="RefSeq" id="WP_057763329.1">
    <property type="nucleotide sequence ID" value="NZ_CP183326.1"/>
</dbReference>
<dbReference type="SUPFAM" id="SSF140500">
    <property type="entry name" value="BAS1536-like"/>
    <property type="match status" value="1"/>
</dbReference>
<dbReference type="InterPro" id="IPR018540">
    <property type="entry name" value="Spo0E-like"/>
</dbReference>
<dbReference type="OrthoDB" id="2972613at2"/>
<gene>
    <name evidence="1" type="ORF">E0Y62_22460</name>
</gene>
<name>A0A4R1AU41_9BACI</name>
<dbReference type="GO" id="GO:0043937">
    <property type="term" value="P:regulation of sporulation"/>
    <property type="evidence" value="ECO:0007669"/>
    <property type="project" value="InterPro"/>
</dbReference>
<dbReference type="InterPro" id="IPR037208">
    <property type="entry name" value="Spo0E-like_sf"/>
</dbReference>
<proteinExistence type="predicted"/>
<accession>A0A4R1AU41</accession>
<dbReference type="Proteomes" id="UP000293846">
    <property type="component" value="Unassembled WGS sequence"/>
</dbReference>
<dbReference type="Pfam" id="PF09388">
    <property type="entry name" value="SpoOE-like"/>
    <property type="match status" value="1"/>
</dbReference>
<protein>
    <submittedName>
        <fullName evidence="1">Aspartyl-phosphate phosphatase Spo0E family protein</fullName>
    </submittedName>
</protein>
<evidence type="ECO:0000313" key="1">
    <source>
        <dbReference type="EMBL" id="TCJ01776.1"/>
    </source>
</evidence>
<dbReference type="EMBL" id="SJTH01000050">
    <property type="protein sequence ID" value="TCJ01776.1"/>
    <property type="molecule type" value="Genomic_DNA"/>
</dbReference>
<organism evidence="1 2">
    <name type="scientific">Cytobacillus praedii</name>
    <dbReference type="NCBI Taxonomy" id="1742358"/>
    <lineage>
        <taxon>Bacteria</taxon>
        <taxon>Bacillati</taxon>
        <taxon>Bacillota</taxon>
        <taxon>Bacilli</taxon>
        <taxon>Bacillales</taxon>
        <taxon>Bacillaceae</taxon>
        <taxon>Cytobacillus</taxon>
    </lineage>
</organism>
<reference evidence="1 2" key="1">
    <citation type="submission" date="2019-03" db="EMBL/GenBank/DDBJ databases">
        <authorList>
            <person name="Jensen L."/>
            <person name="Storgaard J."/>
            <person name="Sulaj E."/>
            <person name="Schramm A."/>
            <person name="Marshall I.P.G."/>
        </authorList>
    </citation>
    <scope>NUCLEOTIDE SEQUENCE [LARGE SCALE GENOMIC DNA]</scope>
    <source>
        <strain evidence="1 2">2017H2G3</strain>
    </source>
</reference>
<dbReference type="GO" id="GO:0046983">
    <property type="term" value="F:protein dimerization activity"/>
    <property type="evidence" value="ECO:0007669"/>
    <property type="project" value="InterPro"/>
</dbReference>
<dbReference type="Gene3D" id="4.10.280.10">
    <property type="entry name" value="Helix-loop-helix DNA-binding domain"/>
    <property type="match status" value="1"/>
</dbReference>
<keyword evidence="2" id="KW-1185">Reference proteome</keyword>
<dbReference type="InterPro" id="IPR036638">
    <property type="entry name" value="HLH_DNA-bd_sf"/>
</dbReference>
<evidence type="ECO:0000313" key="2">
    <source>
        <dbReference type="Proteomes" id="UP000293846"/>
    </source>
</evidence>
<sequence length="56" mass="6538">MSKQDLITLIEQKRQELIQVAMKNGFTSSLAIRNSQELDKLLNEYNDIFKKQVSTH</sequence>